<organism evidence="1 2">
    <name type="scientific">Hyalomma asiaticum</name>
    <name type="common">Tick</name>
    <dbReference type="NCBI Taxonomy" id="266040"/>
    <lineage>
        <taxon>Eukaryota</taxon>
        <taxon>Metazoa</taxon>
        <taxon>Ecdysozoa</taxon>
        <taxon>Arthropoda</taxon>
        <taxon>Chelicerata</taxon>
        <taxon>Arachnida</taxon>
        <taxon>Acari</taxon>
        <taxon>Parasitiformes</taxon>
        <taxon>Ixodida</taxon>
        <taxon>Ixodoidea</taxon>
        <taxon>Ixodidae</taxon>
        <taxon>Hyalomminae</taxon>
        <taxon>Hyalomma</taxon>
    </lineage>
</organism>
<reference evidence="1" key="1">
    <citation type="submission" date="2020-05" db="EMBL/GenBank/DDBJ databases">
        <title>Large-scale comparative analyses of tick genomes elucidate their genetic diversity and vector capacities.</title>
        <authorList>
            <person name="Jia N."/>
            <person name="Wang J."/>
            <person name="Shi W."/>
            <person name="Du L."/>
            <person name="Sun Y."/>
            <person name="Zhan W."/>
            <person name="Jiang J."/>
            <person name="Wang Q."/>
            <person name="Zhang B."/>
            <person name="Ji P."/>
            <person name="Sakyi L.B."/>
            <person name="Cui X."/>
            <person name="Yuan T."/>
            <person name="Jiang B."/>
            <person name="Yang W."/>
            <person name="Lam T.T.-Y."/>
            <person name="Chang Q."/>
            <person name="Ding S."/>
            <person name="Wang X."/>
            <person name="Zhu J."/>
            <person name="Ruan X."/>
            <person name="Zhao L."/>
            <person name="Wei J."/>
            <person name="Que T."/>
            <person name="Du C."/>
            <person name="Cheng J."/>
            <person name="Dai P."/>
            <person name="Han X."/>
            <person name="Huang E."/>
            <person name="Gao Y."/>
            <person name="Liu J."/>
            <person name="Shao H."/>
            <person name="Ye R."/>
            <person name="Li L."/>
            <person name="Wei W."/>
            <person name="Wang X."/>
            <person name="Wang C."/>
            <person name="Yang T."/>
            <person name="Huo Q."/>
            <person name="Li W."/>
            <person name="Guo W."/>
            <person name="Chen H."/>
            <person name="Zhou L."/>
            <person name="Ni X."/>
            <person name="Tian J."/>
            <person name="Zhou Y."/>
            <person name="Sheng Y."/>
            <person name="Liu T."/>
            <person name="Pan Y."/>
            <person name="Xia L."/>
            <person name="Li J."/>
            <person name="Zhao F."/>
            <person name="Cao W."/>
        </authorList>
    </citation>
    <scope>NUCLEOTIDE SEQUENCE</scope>
    <source>
        <strain evidence="1">Hyas-2018</strain>
    </source>
</reference>
<keyword evidence="2" id="KW-1185">Reference proteome</keyword>
<sequence>MIYACVRYVQDGERAVLPTNLIKNFKPSSAKDIKGNEVFSTYWVDEDGECENFYLENVTALGAVLLRVLHLLMQVRQQNRDTMQELCLLRNEVQLPSQRLGQAEAADRSLSLPQAQPSVVLPRLSAETISELEAAEAAVQNEAVASALFYADAICQKANVDLCTTRDFIKRWLPGSIDRSGGRKRRFAEALMAKQPHDPCPRSRDPEGRDHQQPTTAAFLASRCHQRPGQTTSGANPPHSAPPPSASFPLQPQPI</sequence>
<dbReference type="Proteomes" id="UP000821845">
    <property type="component" value="Chromosome 4"/>
</dbReference>
<evidence type="ECO:0000313" key="2">
    <source>
        <dbReference type="Proteomes" id="UP000821845"/>
    </source>
</evidence>
<evidence type="ECO:0000313" key="1">
    <source>
        <dbReference type="EMBL" id="KAH6932635.1"/>
    </source>
</evidence>
<gene>
    <name evidence="1" type="ORF">HPB50_008207</name>
</gene>
<comment type="caution">
    <text evidence="1">The sequence shown here is derived from an EMBL/GenBank/DDBJ whole genome shotgun (WGS) entry which is preliminary data.</text>
</comment>
<proteinExistence type="predicted"/>
<name>A0ACB7SD48_HYAAI</name>
<accession>A0ACB7SD48</accession>
<dbReference type="EMBL" id="CM023484">
    <property type="protein sequence ID" value="KAH6932635.1"/>
    <property type="molecule type" value="Genomic_DNA"/>
</dbReference>
<protein>
    <submittedName>
        <fullName evidence="1">Uncharacterized protein</fullName>
    </submittedName>
</protein>